<gene>
    <name evidence="4" type="ORF">V6N11_043939</name>
</gene>
<evidence type="ECO:0000256" key="2">
    <source>
        <dbReference type="ARBA" id="ARBA00023054"/>
    </source>
</evidence>
<dbReference type="Pfam" id="PF05911">
    <property type="entry name" value="FPP"/>
    <property type="match status" value="2"/>
</dbReference>
<evidence type="ECO:0000256" key="1">
    <source>
        <dbReference type="ARBA" id="ARBA00005921"/>
    </source>
</evidence>
<proteinExistence type="inferred from homology"/>
<comment type="caution">
    <text evidence="4">The sequence shown here is derived from an EMBL/GenBank/DDBJ whole genome shotgun (WGS) entry which is preliminary data.</text>
</comment>
<evidence type="ECO:0000256" key="3">
    <source>
        <dbReference type="SAM" id="MobiDB-lite"/>
    </source>
</evidence>
<reference evidence="4 5" key="1">
    <citation type="journal article" date="2024" name="G3 (Bethesda)">
        <title>Genome assembly of Hibiscus sabdariffa L. provides insights into metabolisms of medicinal natural products.</title>
        <authorList>
            <person name="Kim T."/>
        </authorList>
    </citation>
    <scope>NUCLEOTIDE SEQUENCE [LARGE SCALE GENOMIC DNA]</scope>
    <source>
        <strain evidence="4">TK-2024</strain>
        <tissue evidence="4">Old leaves</tissue>
    </source>
</reference>
<feature type="region of interest" description="Disordered" evidence="3">
    <location>
        <begin position="244"/>
        <end position="276"/>
    </location>
</feature>
<name>A0ABR2RDU5_9ROSI</name>
<evidence type="ECO:0000313" key="4">
    <source>
        <dbReference type="EMBL" id="KAK9011082.1"/>
    </source>
</evidence>
<dbReference type="Proteomes" id="UP001396334">
    <property type="component" value="Unassembled WGS sequence"/>
</dbReference>
<feature type="compositionally biased region" description="Basic and acidic residues" evidence="3">
    <location>
        <begin position="244"/>
        <end position="267"/>
    </location>
</feature>
<sequence>MDDFVKMEKLTLVSVDKLSRSSHVSSDEACGTLRPLQTGPKGKASKELVLVPGNQYDHCVLNNKIKSKSSFVSIVPGSLQDIPKANLDQSHATQRNPDEMLKDIRGGNQQFHPDLSKSICRIIELIEGINLPQPDYNITETLSEKNSFLYKHSKIPSGYVVRVFQWKTSELGAILQQFVQACYDLLNGKAGLDKFTQDLTSECESEAEGGVVDQFVQPEKFDIATLYDNDDKYFFQKEEPNVREEKMKPREELVNDEATKQHLEEKLQSTTNKRNPMINQLDESEKAIEKLQNQEITIASEKLVECQETILNLGKQLKALSSPKEAALFDNIVSTQTETITPTTLITIPTPPRKKLSSRRPSLLD</sequence>
<dbReference type="InterPro" id="IPR008587">
    <property type="entry name" value="FPP_plant"/>
</dbReference>
<keyword evidence="5" id="KW-1185">Reference proteome</keyword>
<keyword evidence="2" id="KW-0175">Coiled coil</keyword>
<evidence type="ECO:0000313" key="5">
    <source>
        <dbReference type="Proteomes" id="UP001396334"/>
    </source>
</evidence>
<dbReference type="PANTHER" id="PTHR31580">
    <property type="entry name" value="FILAMENT-LIKE PLANT PROTEIN 4"/>
    <property type="match status" value="1"/>
</dbReference>
<organism evidence="4 5">
    <name type="scientific">Hibiscus sabdariffa</name>
    <name type="common">roselle</name>
    <dbReference type="NCBI Taxonomy" id="183260"/>
    <lineage>
        <taxon>Eukaryota</taxon>
        <taxon>Viridiplantae</taxon>
        <taxon>Streptophyta</taxon>
        <taxon>Embryophyta</taxon>
        <taxon>Tracheophyta</taxon>
        <taxon>Spermatophyta</taxon>
        <taxon>Magnoliopsida</taxon>
        <taxon>eudicotyledons</taxon>
        <taxon>Gunneridae</taxon>
        <taxon>Pentapetalae</taxon>
        <taxon>rosids</taxon>
        <taxon>malvids</taxon>
        <taxon>Malvales</taxon>
        <taxon>Malvaceae</taxon>
        <taxon>Malvoideae</taxon>
        <taxon>Hibiscus</taxon>
    </lineage>
</organism>
<accession>A0ABR2RDU5</accession>
<dbReference type="PANTHER" id="PTHR31580:SF22">
    <property type="entry name" value="FILAMENT-LIKE PLANT PROTEIN 7"/>
    <property type="match status" value="1"/>
</dbReference>
<dbReference type="EMBL" id="JBBPBN010000023">
    <property type="protein sequence ID" value="KAK9011082.1"/>
    <property type="molecule type" value="Genomic_DNA"/>
</dbReference>
<comment type="similarity">
    <text evidence="1">Belongs to the FPP family.</text>
</comment>
<protein>
    <submittedName>
        <fullName evidence="4">Uncharacterized protein</fullName>
    </submittedName>
</protein>